<gene>
    <name evidence="1" type="ORF">sscle_01g002050</name>
</gene>
<sequence length="324" mass="36154">MASVELGNATSTIFNVNKGKYGSTRVFIHPANSTSTASGWSPTGHLPKGVSLKTIQEETRVEEFQRIMLCNFTVRELVDLDVVSGRILEGSLMIPTHPIFSKNVWEQYVDALLLGPRNPMDQHSSSLPLPTGLCTFWRRIKVISHANNFAECEKAFSTAMKKLHKKVKWGFAPGNHMPWDEVPVPGSGCLGVTHEGKDCYDKDVIWIYIDQRLCDILLRTDLTSGEKAGAQYLLAIVMCHELTHAIWYAIGDQKLNQDYEPFFEDSSQCELGYEMENSVFGGLVEPVFHAPSAPFAYAMGSTYPNYGSMGQRIPKTLIMNKAKP</sequence>
<proteinExistence type="predicted"/>
<dbReference type="VEuPathDB" id="FungiDB:sscle_01g002050"/>
<reference evidence="2" key="1">
    <citation type="journal article" date="2017" name="Genome Biol. Evol.">
        <title>The complete genome sequence of the phytopathogenic fungus Sclerotinia sclerotiorum reveals insights into the genome architecture of broad host range pathogens.</title>
        <authorList>
            <person name="Derbyshire M."/>
            <person name="Denton-Giles M."/>
            <person name="Hegedus D."/>
            <person name="Seifbarghy S."/>
            <person name="Rollins J."/>
            <person name="van Kan J."/>
            <person name="Seidl M.F."/>
            <person name="Faino L."/>
            <person name="Mbengue M."/>
            <person name="Navaud O."/>
            <person name="Raffaele S."/>
            <person name="Hammond-Kosack K."/>
            <person name="Heard S."/>
            <person name="Oliver R."/>
        </authorList>
    </citation>
    <scope>NUCLEOTIDE SEQUENCE [LARGE SCALE GENOMIC DNA]</scope>
    <source>
        <strain evidence="2">ATCC 18683 / 1980 / Ss-1</strain>
    </source>
</reference>
<protein>
    <submittedName>
        <fullName evidence="1">Uncharacterized protein</fullName>
    </submittedName>
</protein>
<name>A0A1D9PRT5_SCLS1</name>
<organism evidence="1 2">
    <name type="scientific">Sclerotinia sclerotiorum (strain ATCC 18683 / 1980 / Ss-1)</name>
    <name type="common">White mold</name>
    <name type="synonym">Whetzelinia sclerotiorum</name>
    <dbReference type="NCBI Taxonomy" id="665079"/>
    <lineage>
        <taxon>Eukaryota</taxon>
        <taxon>Fungi</taxon>
        <taxon>Dikarya</taxon>
        <taxon>Ascomycota</taxon>
        <taxon>Pezizomycotina</taxon>
        <taxon>Leotiomycetes</taxon>
        <taxon>Helotiales</taxon>
        <taxon>Sclerotiniaceae</taxon>
        <taxon>Sclerotinia</taxon>
    </lineage>
</organism>
<dbReference type="Proteomes" id="UP000177798">
    <property type="component" value="Chromosome 1"/>
</dbReference>
<dbReference type="AlphaFoldDB" id="A0A1D9PRT5"/>
<dbReference type="OrthoDB" id="10254945at2759"/>
<dbReference type="EMBL" id="CP017814">
    <property type="protein sequence ID" value="APA05435.1"/>
    <property type="molecule type" value="Genomic_DNA"/>
</dbReference>
<accession>A0A1D9PRT5</accession>
<evidence type="ECO:0000313" key="1">
    <source>
        <dbReference type="EMBL" id="APA05435.1"/>
    </source>
</evidence>
<evidence type="ECO:0000313" key="2">
    <source>
        <dbReference type="Proteomes" id="UP000177798"/>
    </source>
</evidence>